<dbReference type="Proteomes" id="UP000319671">
    <property type="component" value="Unassembled WGS sequence"/>
</dbReference>
<keyword evidence="1" id="KW-0472">Membrane</keyword>
<comment type="caution">
    <text evidence="2">The sequence shown here is derived from an EMBL/GenBank/DDBJ whole genome shotgun (WGS) entry which is preliminary data.</text>
</comment>
<dbReference type="AlphaFoldDB" id="A0A561CRQ0"/>
<feature type="transmembrane region" description="Helical" evidence="1">
    <location>
        <begin position="6"/>
        <end position="30"/>
    </location>
</feature>
<name>A0A561CRQ0_9BACI</name>
<evidence type="ECO:0000313" key="2">
    <source>
        <dbReference type="EMBL" id="TWD93687.1"/>
    </source>
</evidence>
<accession>A0A561CRQ0</accession>
<organism evidence="2 3">
    <name type="scientific">Neobacillus bataviensis</name>
    <dbReference type="NCBI Taxonomy" id="220685"/>
    <lineage>
        <taxon>Bacteria</taxon>
        <taxon>Bacillati</taxon>
        <taxon>Bacillota</taxon>
        <taxon>Bacilli</taxon>
        <taxon>Bacillales</taxon>
        <taxon>Bacillaceae</taxon>
        <taxon>Neobacillus</taxon>
    </lineage>
</organism>
<sequence>MMGAYITDLMIVALLIIGITALMGVITNGIGEKIFGGKRRTEFTDESAKYRTGWKMVGGKKS</sequence>
<keyword evidence="1" id="KW-0812">Transmembrane</keyword>
<keyword evidence="3" id="KW-1185">Reference proteome</keyword>
<gene>
    <name evidence="2" type="ORF">FB550_114125</name>
</gene>
<protein>
    <submittedName>
        <fullName evidence="2">Uncharacterized protein</fullName>
    </submittedName>
</protein>
<keyword evidence="1" id="KW-1133">Transmembrane helix</keyword>
<reference evidence="2 3" key="1">
    <citation type="submission" date="2019-06" db="EMBL/GenBank/DDBJ databases">
        <title>Sorghum-associated microbial communities from plants grown in Nebraska, USA.</title>
        <authorList>
            <person name="Schachtman D."/>
        </authorList>
    </citation>
    <scope>NUCLEOTIDE SEQUENCE [LARGE SCALE GENOMIC DNA]</scope>
    <source>
        <strain evidence="2 3">2482</strain>
    </source>
</reference>
<dbReference type="EMBL" id="VIVN01000014">
    <property type="protein sequence ID" value="TWD93687.1"/>
    <property type="molecule type" value="Genomic_DNA"/>
</dbReference>
<evidence type="ECO:0000313" key="3">
    <source>
        <dbReference type="Proteomes" id="UP000319671"/>
    </source>
</evidence>
<evidence type="ECO:0000256" key="1">
    <source>
        <dbReference type="SAM" id="Phobius"/>
    </source>
</evidence>
<proteinExistence type="predicted"/>